<comment type="subcellular location">
    <subcellularLocation>
        <location evidence="1">Membrane</location>
    </subcellularLocation>
</comment>
<accession>A0AAQ3QL83</accession>
<evidence type="ECO:0000313" key="4">
    <source>
        <dbReference type="EMBL" id="WOL13201.1"/>
    </source>
</evidence>
<evidence type="ECO:0000256" key="2">
    <source>
        <dbReference type="ARBA" id="ARBA00023136"/>
    </source>
</evidence>
<reference evidence="4 5" key="1">
    <citation type="submission" date="2023-10" db="EMBL/GenBank/DDBJ databases">
        <title>Chromosome-scale genome assembly provides insights into flower coloration mechanisms of Canna indica.</title>
        <authorList>
            <person name="Li C."/>
        </authorList>
    </citation>
    <scope>NUCLEOTIDE SEQUENCE [LARGE SCALE GENOMIC DNA]</scope>
    <source>
        <tissue evidence="4">Flower</tissue>
    </source>
</reference>
<dbReference type="GO" id="GO:0090447">
    <property type="term" value="F:glycerol-3-phosphate 2-O-acyltransferase activity"/>
    <property type="evidence" value="ECO:0007669"/>
    <property type="project" value="TreeGrafter"/>
</dbReference>
<evidence type="ECO:0000313" key="5">
    <source>
        <dbReference type="Proteomes" id="UP001327560"/>
    </source>
</evidence>
<protein>
    <submittedName>
        <fullName evidence="4">Glycerol-3-phosphate 2-O-acyltransferase 6</fullName>
    </submittedName>
</protein>
<dbReference type="Proteomes" id="UP001327560">
    <property type="component" value="Chromosome 7"/>
</dbReference>
<feature type="region of interest" description="Disordered" evidence="3">
    <location>
        <begin position="164"/>
        <end position="186"/>
    </location>
</feature>
<dbReference type="PANTHER" id="PTHR15486:SF96">
    <property type="entry name" value="LIPID DROPLET-REGULATING VLDL ASSEMBLY FACTOR AUP1"/>
    <property type="match status" value="1"/>
</dbReference>
<name>A0AAQ3QL83_9LILI</name>
<evidence type="ECO:0000256" key="1">
    <source>
        <dbReference type="ARBA" id="ARBA00004370"/>
    </source>
</evidence>
<keyword evidence="5" id="KW-1185">Reference proteome</keyword>
<keyword evidence="2" id="KW-0472">Membrane</keyword>
<evidence type="ECO:0000256" key="3">
    <source>
        <dbReference type="SAM" id="MobiDB-lite"/>
    </source>
</evidence>
<dbReference type="EMBL" id="CP136896">
    <property type="protein sequence ID" value="WOL13201.1"/>
    <property type="molecule type" value="Genomic_DNA"/>
</dbReference>
<dbReference type="GO" id="GO:0016791">
    <property type="term" value="F:phosphatase activity"/>
    <property type="evidence" value="ECO:0007669"/>
    <property type="project" value="TreeGrafter"/>
</dbReference>
<dbReference type="PANTHER" id="PTHR15486">
    <property type="entry name" value="ANCIENT UBIQUITOUS PROTEIN"/>
    <property type="match status" value="1"/>
</dbReference>
<dbReference type="AlphaFoldDB" id="A0AAQ3QL83"/>
<dbReference type="SUPFAM" id="SSF69593">
    <property type="entry name" value="Glycerol-3-phosphate (1)-acyltransferase"/>
    <property type="match status" value="1"/>
</dbReference>
<dbReference type="GO" id="GO:0010143">
    <property type="term" value="P:cutin biosynthetic process"/>
    <property type="evidence" value="ECO:0007669"/>
    <property type="project" value="TreeGrafter"/>
</dbReference>
<dbReference type="GO" id="GO:0016020">
    <property type="term" value="C:membrane"/>
    <property type="evidence" value="ECO:0007669"/>
    <property type="project" value="UniProtKB-SubCell"/>
</dbReference>
<gene>
    <name evidence="4" type="ORF">Cni_G21970</name>
</gene>
<sequence>MNMFRIKEAYIVPPKPQREAVTTDKLPKPIVFHDSCLVLKPTPLLALLILLWLPPRLQRPLRLLPSHSPRPCLPLRRPIATVTYSIPRVSDFLSPIKTVAVSRNRPRNAAMIKRLLADSDLAICPEGTTCRESFLLRFSALFAELREEIVPVAMVNRMSVFHGMTSSGSDQSRQAAATASSPVEAL</sequence>
<organism evidence="4 5">
    <name type="scientific">Canna indica</name>
    <name type="common">Indian-shot</name>
    <dbReference type="NCBI Taxonomy" id="4628"/>
    <lineage>
        <taxon>Eukaryota</taxon>
        <taxon>Viridiplantae</taxon>
        <taxon>Streptophyta</taxon>
        <taxon>Embryophyta</taxon>
        <taxon>Tracheophyta</taxon>
        <taxon>Spermatophyta</taxon>
        <taxon>Magnoliopsida</taxon>
        <taxon>Liliopsida</taxon>
        <taxon>Zingiberales</taxon>
        <taxon>Cannaceae</taxon>
        <taxon>Canna</taxon>
    </lineage>
</organism>
<proteinExistence type="predicted"/>